<evidence type="ECO:0000313" key="2">
    <source>
        <dbReference type="Proteomes" id="UP000249723"/>
    </source>
</evidence>
<name>A0A2X0LEJ4_9BASI</name>
<reference evidence="2" key="1">
    <citation type="submission" date="2016-10" db="EMBL/GenBank/DDBJ databases">
        <authorList>
            <person name="Jeantristanb JTB J.-T."/>
            <person name="Ricardo R."/>
        </authorList>
    </citation>
    <scope>NUCLEOTIDE SEQUENCE [LARGE SCALE GENOMIC DNA]</scope>
</reference>
<accession>A0A2X0LEJ4</accession>
<dbReference type="EMBL" id="FMWP01000092">
    <property type="protein sequence ID" value="SCZ97341.1"/>
    <property type="molecule type" value="Genomic_DNA"/>
</dbReference>
<dbReference type="Proteomes" id="UP000249723">
    <property type="component" value="Unassembled WGS sequence"/>
</dbReference>
<dbReference type="OrthoDB" id="10331650at2759"/>
<gene>
    <name evidence="1" type="ORF">BZ3500_MVSOF-1268-A1-R1_CHR4-2G07149</name>
</gene>
<keyword evidence="2" id="KW-1185">Reference proteome</keyword>
<sequence>MRPSLCDLVFEVLTWKEPSNGAGYLSLNGPLLEATVQSILALGGKRTTSILTDAFVDWASILTGSRRAIFFSSSCSETSTWARIASFVVLSKTPSLPSPTLYRPEMDALVVWTRKPSHPSKSPLMLPLLA</sequence>
<protein>
    <submittedName>
        <fullName evidence="1">BZ3500_MvSof-1268-A1-R1_Chr4-2g07149 protein</fullName>
    </submittedName>
</protein>
<organism evidence="1 2">
    <name type="scientific">Microbotryum saponariae</name>
    <dbReference type="NCBI Taxonomy" id="289078"/>
    <lineage>
        <taxon>Eukaryota</taxon>
        <taxon>Fungi</taxon>
        <taxon>Dikarya</taxon>
        <taxon>Basidiomycota</taxon>
        <taxon>Pucciniomycotina</taxon>
        <taxon>Microbotryomycetes</taxon>
        <taxon>Microbotryales</taxon>
        <taxon>Microbotryaceae</taxon>
        <taxon>Microbotryum</taxon>
    </lineage>
</organism>
<dbReference type="AlphaFoldDB" id="A0A2X0LEJ4"/>
<evidence type="ECO:0000313" key="1">
    <source>
        <dbReference type="EMBL" id="SCZ97341.1"/>
    </source>
</evidence>
<proteinExistence type="predicted"/>